<keyword evidence="4" id="KW-1185">Reference proteome</keyword>
<evidence type="ECO:0000259" key="2">
    <source>
        <dbReference type="Pfam" id="PF13439"/>
    </source>
</evidence>
<reference evidence="3 4" key="1">
    <citation type="submission" date="2015-01" db="EMBL/GenBank/DDBJ databases">
        <title>Genome sequence of the anaerobic bacterium Geobacter soli GSS01, a dissimilatory Fe(III) reducer from soil.</title>
        <authorList>
            <person name="Yang G."/>
            <person name="Zhou S."/>
        </authorList>
    </citation>
    <scope>NUCLEOTIDE SEQUENCE [LARGE SCALE GENOMIC DNA]</scope>
    <source>
        <strain evidence="3 4">GSS01</strain>
    </source>
</reference>
<dbReference type="AlphaFoldDB" id="A0A0C1TTN2"/>
<dbReference type="Pfam" id="PF00534">
    <property type="entry name" value="Glycos_transf_1"/>
    <property type="match status" value="1"/>
</dbReference>
<dbReference type="InterPro" id="IPR001296">
    <property type="entry name" value="Glyco_trans_1"/>
</dbReference>
<feature type="domain" description="Glycosyltransferase subfamily 4-like N-terminal" evidence="2">
    <location>
        <begin position="22"/>
        <end position="170"/>
    </location>
</feature>
<dbReference type="GO" id="GO:0016787">
    <property type="term" value="F:hydrolase activity"/>
    <property type="evidence" value="ECO:0007669"/>
    <property type="project" value="UniProtKB-KW"/>
</dbReference>
<name>A0A0C1TTN2_9BACT</name>
<evidence type="ECO:0000259" key="1">
    <source>
        <dbReference type="Pfam" id="PF00534"/>
    </source>
</evidence>
<proteinExistence type="predicted"/>
<dbReference type="InterPro" id="IPR028098">
    <property type="entry name" value="Glyco_trans_4-like_N"/>
</dbReference>
<sequence>MDRNTGTGSRLTVLFVESSKNFGGQERRIVHEARLLRDAGHRPLILCPPDALLCARAHAAGLIAAGVPMRNAMHPVAIRSLCTVIRREGVDVIYSHSAKDSWLGGIASLLTGVPLVRSRELLNPIKRAVSYNLLPKRVLACSNAVREHLIASGVDPRKVYVQYPPVATARFASVADEERLKTRRDLGLNGHFPVIACVAGFRGEKRQEDLIRAMALIRCPFPTARLVLAGSGWYVANLRGFAEEAGVADLVDCPGEREDVPALLANTDVFVLPSSLEPFGMSPVEAMAAGVPVVVTRTGGLAEIVTDGVDGIQVPVGDHGAIAAAVIRICSDRQLRDRLAAAGLRRASDFDEARAIKGLLGHFNDVIARRI</sequence>
<dbReference type="PANTHER" id="PTHR12526">
    <property type="entry name" value="GLYCOSYLTRANSFERASE"/>
    <property type="match status" value="1"/>
</dbReference>
<comment type="caution">
    <text evidence="3">The sequence shown here is derived from an EMBL/GenBank/DDBJ whole genome shotgun (WGS) entry which is preliminary data.</text>
</comment>
<dbReference type="RefSeq" id="WP_039648153.1">
    <property type="nucleotide sequence ID" value="NZ_JXBL01000001.1"/>
</dbReference>
<dbReference type="CDD" id="cd03801">
    <property type="entry name" value="GT4_PimA-like"/>
    <property type="match status" value="1"/>
</dbReference>
<evidence type="ECO:0000313" key="3">
    <source>
        <dbReference type="EMBL" id="KIE44134.1"/>
    </source>
</evidence>
<protein>
    <submittedName>
        <fullName evidence="3">Glycoside hydrolase</fullName>
    </submittedName>
</protein>
<dbReference type="PANTHER" id="PTHR12526:SF630">
    <property type="entry name" value="GLYCOSYLTRANSFERASE"/>
    <property type="match status" value="1"/>
</dbReference>
<dbReference type="SUPFAM" id="SSF53756">
    <property type="entry name" value="UDP-Glycosyltransferase/glycogen phosphorylase"/>
    <property type="match status" value="1"/>
</dbReference>
<keyword evidence="3" id="KW-0378">Hydrolase</keyword>
<gene>
    <name evidence="3" type="ORF">SE37_03770</name>
</gene>
<dbReference type="GO" id="GO:0016757">
    <property type="term" value="F:glycosyltransferase activity"/>
    <property type="evidence" value="ECO:0007669"/>
    <property type="project" value="InterPro"/>
</dbReference>
<evidence type="ECO:0000313" key="4">
    <source>
        <dbReference type="Proteomes" id="UP000031433"/>
    </source>
</evidence>
<dbReference type="Proteomes" id="UP000031433">
    <property type="component" value="Unassembled WGS sequence"/>
</dbReference>
<dbReference type="EMBL" id="JXBL01000001">
    <property type="protein sequence ID" value="KIE44134.1"/>
    <property type="molecule type" value="Genomic_DNA"/>
</dbReference>
<accession>A0A0C1TTN2</accession>
<organism evidence="3 4">
    <name type="scientific">Geobacter soli</name>
    <dbReference type="NCBI Taxonomy" id="1510391"/>
    <lineage>
        <taxon>Bacteria</taxon>
        <taxon>Pseudomonadati</taxon>
        <taxon>Thermodesulfobacteriota</taxon>
        <taxon>Desulfuromonadia</taxon>
        <taxon>Geobacterales</taxon>
        <taxon>Geobacteraceae</taxon>
        <taxon>Geobacter</taxon>
    </lineage>
</organism>
<dbReference type="Gene3D" id="3.40.50.2000">
    <property type="entry name" value="Glycogen Phosphorylase B"/>
    <property type="match status" value="2"/>
</dbReference>
<dbReference type="Pfam" id="PF13439">
    <property type="entry name" value="Glyco_transf_4"/>
    <property type="match status" value="1"/>
</dbReference>
<feature type="domain" description="Glycosyl transferase family 1" evidence="1">
    <location>
        <begin position="181"/>
        <end position="343"/>
    </location>
</feature>